<proteinExistence type="predicted"/>
<evidence type="ECO:0000256" key="1">
    <source>
        <dbReference type="SAM" id="MobiDB-lite"/>
    </source>
</evidence>
<reference evidence="3" key="1">
    <citation type="journal article" date="2014" name="Int. J. Syst. Evol. Microbiol.">
        <title>Complete genome sequence of Corynebacterium casei LMG S-19264T (=DSM 44701T), isolated from a smear-ripened cheese.</title>
        <authorList>
            <consortium name="US DOE Joint Genome Institute (JGI-PGF)"/>
            <person name="Walter F."/>
            <person name="Albersmeier A."/>
            <person name="Kalinowski J."/>
            <person name="Ruckert C."/>
        </authorList>
    </citation>
    <scope>NUCLEOTIDE SEQUENCE</scope>
    <source>
        <strain evidence="3">JCM 4784</strain>
    </source>
</reference>
<sequence>MLVRKNPGCQERGYSRLLTWAVGIVLAAFLATACGGRSTENDPDSQALYGQEIIKSRKEMFDGRVTYTELSSAKVGRPLEFEARLEGFRLAKPHGQKASGSPRLTGRTLVGTLMGVKLHCSGAGVRCTALSSERQNVLTPDDVAKWQWVVKPTKTGTMTLALTVTAYYRDTRNVLFEKPPFSQEVHVGTTASHAAQGAASDMGAVVTFLAALLGLGVACATISEFWQRRTAGRKQGDGKKKRPPRRPRYHIPVRVRRRNRR</sequence>
<comment type="caution">
    <text evidence="3">The sequence shown here is derived from an EMBL/GenBank/DDBJ whole genome shotgun (WGS) entry which is preliminary data.</text>
</comment>
<evidence type="ECO:0008006" key="5">
    <source>
        <dbReference type="Google" id="ProtNLM"/>
    </source>
</evidence>
<dbReference type="EMBL" id="BNBT01000120">
    <property type="protein sequence ID" value="GHE81945.1"/>
    <property type="molecule type" value="Genomic_DNA"/>
</dbReference>
<evidence type="ECO:0000313" key="3">
    <source>
        <dbReference type="EMBL" id="GHE81945.1"/>
    </source>
</evidence>
<evidence type="ECO:0000313" key="4">
    <source>
        <dbReference type="Proteomes" id="UP000608024"/>
    </source>
</evidence>
<name>A0A919A0A4_9ACTN</name>
<accession>A0A919A0A4</accession>
<keyword evidence="2" id="KW-1133">Transmembrane helix</keyword>
<reference evidence="3" key="2">
    <citation type="submission" date="2020-09" db="EMBL/GenBank/DDBJ databases">
        <authorList>
            <person name="Sun Q."/>
            <person name="Ohkuma M."/>
        </authorList>
    </citation>
    <scope>NUCLEOTIDE SEQUENCE</scope>
    <source>
        <strain evidence="3">JCM 4784</strain>
    </source>
</reference>
<dbReference type="AlphaFoldDB" id="A0A919A0A4"/>
<gene>
    <name evidence="3" type="ORF">GCM10018785_57510</name>
</gene>
<feature type="transmembrane region" description="Helical" evidence="2">
    <location>
        <begin position="202"/>
        <end position="226"/>
    </location>
</feature>
<dbReference type="PROSITE" id="PS51257">
    <property type="entry name" value="PROKAR_LIPOPROTEIN"/>
    <property type="match status" value="1"/>
</dbReference>
<feature type="region of interest" description="Disordered" evidence="1">
    <location>
        <begin position="230"/>
        <end position="261"/>
    </location>
</feature>
<keyword evidence="2" id="KW-0472">Membrane</keyword>
<keyword evidence="2" id="KW-0812">Transmembrane</keyword>
<protein>
    <recommendedName>
        <fullName evidence="5">Lipoprotein</fullName>
    </recommendedName>
</protein>
<feature type="compositionally biased region" description="Basic residues" evidence="1">
    <location>
        <begin position="239"/>
        <end position="261"/>
    </location>
</feature>
<keyword evidence="4" id="KW-1185">Reference proteome</keyword>
<dbReference type="Proteomes" id="UP000608024">
    <property type="component" value="Unassembled WGS sequence"/>
</dbReference>
<organism evidence="3 4">
    <name type="scientific">Streptomyces longispororuber</name>
    <dbReference type="NCBI Taxonomy" id="68230"/>
    <lineage>
        <taxon>Bacteria</taxon>
        <taxon>Bacillati</taxon>
        <taxon>Actinomycetota</taxon>
        <taxon>Actinomycetes</taxon>
        <taxon>Kitasatosporales</taxon>
        <taxon>Streptomycetaceae</taxon>
        <taxon>Streptomyces</taxon>
    </lineage>
</organism>
<evidence type="ECO:0000256" key="2">
    <source>
        <dbReference type="SAM" id="Phobius"/>
    </source>
</evidence>